<dbReference type="GO" id="GO:0005765">
    <property type="term" value="C:lysosomal membrane"/>
    <property type="evidence" value="ECO:0007669"/>
    <property type="project" value="TreeGrafter"/>
</dbReference>
<organism evidence="10 11">
    <name type="scientific">Biomphalaria pfeifferi</name>
    <name type="common">Bloodfluke planorb</name>
    <name type="synonym">Freshwater snail</name>
    <dbReference type="NCBI Taxonomy" id="112525"/>
    <lineage>
        <taxon>Eukaryota</taxon>
        <taxon>Metazoa</taxon>
        <taxon>Spiralia</taxon>
        <taxon>Lophotrochozoa</taxon>
        <taxon>Mollusca</taxon>
        <taxon>Gastropoda</taxon>
        <taxon>Heterobranchia</taxon>
        <taxon>Euthyneura</taxon>
        <taxon>Panpulmonata</taxon>
        <taxon>Hygrophila</taxon>
        <taxon>Lymnaeoidea</taxon>
        <taxon>Planorbidae</taxon>
        <taxon>Biomphalaria</taxon>
    </lineage>
</organism>
<feature type="region of interest" description="Disordered" evidence="7">
    <location>
        <begin position="534"/>
        <end position="553"/>
    </location>
</feature>
<dbReference type="SMART" id="SM00730">
    <property type="entry name" value="PSN"/>
    <property type="match status" value="1"/>
</dbReference>
<keyword evidence="11" id="KW-1185">Reference proteome</keyword>
<dbReference type="PANTHER" id="PTHR12174:SF103">
    <property type="entry name" value="INTRAMEMBRANE PROTEASE (IMPAS) FAMILY"/>
    <property type="match status" value="1"/>
</dbReference>
<evidence type="ECO:0000256" key="3">
    <source>
        <dbReference type="ARBA" id="ARBA00022692"/>
    </source>
</evidence>
<evidence type="ECO:0000256" key="6">
    <source>
        <dbReference type="ARBA" id="ARBA00023136"/>
    </source>
</evidence>
<reference evidence="10" key="2">
    <citation type="submission" date="2023-04" db="EMBL/GenBank/DDBJ databases">
        <authorList>
            <person name="Bu L."/>
            <person name="Lu L."/>
            <person name="Laidemitt M.R."/>
            <person name="Zhang S.M."/>
            <person name="Mutuku M."/>
            <person name="Mkoji G."/>
            <person name="Steinauer M."/>
            <person name="Loker E.S."/>
        </authorList>
    </citation>
    <scope>NUCLEOTIDE SEQUENCE</scope>
    <source>
        <strain evidence="10">KasaAsao</strain>
        <tissue evidence="10">Whole Snail</tissue>
    </source>
</reference>
<evidence type="ECO:0000256" key="2">
    <source>
        <dbReference type="ARBA" id="ARBA00006859"/>
    </source>
</evidence>
<reference evidence="10" key="1">
    <citation type="journal article" date="2023" name="PLoS Negl. Trop. Dis.">
        <title>A genome sequence for Biomphalaria pfeifferi, the major vector snail for the human-infecting parasite Schistosoma mansoni.</title>
        <authorList>
            <person name="Bu L."/>
            <person name="Lu L."/>
            <person name="Laidemitt M.R."/>
            <person name="Zhang S.M."/>
            <person name="Mutuku M."/>
            <person name="Mkoji G."/>
            <person name="Steinauer M."/>
            <person name="Loker E.S."/>
        </authorList>
    </citation>
    <scope>NUCLEOTIDE SEQUENCE</scope>
    <source>
        <strain evidence="10">KasaAsao</strain>
    </source>
</reference>
<keyword evidence="9" id="KW-0732">Signal</keyword>
<dbReference type="GO" id="GO:0098554">
    <property type="term" value="C:cytoplasmic side of endoplasmic reticulum membrane"/>
    <property type="evidence" value="ECO:0007669"/>
    <property type="project" value="TreeGrafter"/>
</dbReference>
<feature type="transmembrane region" description="Helical" evidence="8">
    <location>
        <begin position="355"/>
        <end position="375"/>
    </location>
</feature>
<gene>
    <name evidence="10" type="ORF">Bpfe_021283</name>
</gene>
<keyword evidence="6 8" id="KW-0472">Membrane</keyword>
<feature type="transmembrane region" description="Helical" evidence="8">
    <location>
        <begin position="174"/>
        <end position="194"/>
    </location>
</feature>
<dbReference type="EMBL" id="JASAOG010000128">
    <property type="protein sequence ID" value="KAK0049190.1"/>
    <property type="molecule type" value="Genomic_DNA"/>
</dbReference>
<dbReference type="InterPro" id="IPR006639">
    <property type="entry name" value="Preselin/SPP"/>
</dbReference>
<dbReference type="GO" id="GO:0033619">
    <property type="term" value="P:membrane protein proteolysis"/>
    <property type="evidence" value="ECO:0007669"/>
    <property type="project" value="TreeGrafter"/>
</dbReference>
<dbReference type="Pfam" id="PF04258">
    <property type="entry name" value="Peptidase_A22B"/>
    <property type="match status" value="1"/>
</dbReference>
<evidence type="ECO:0000313" key="11">
    <source>
        <dbReference type="Proteomes" id="UP001233172"/>
    </source>
</evidence>
<protein>
    <submittedName>
        <fullName evidence="10">Signal peptide peptidase-like 2B</fullName>
    </submittedName>
</protein>
<feature type="chain" id="PRO_5041981860" evidence="9">
    <location>
        <begin position="25"/>
        <end position="584"/>
    </location>
</feature>
<evidence type="ECO:0000256" key="1">
    <source>
        <dbReference type="ARBA" id="ARBA00004127"/>
    </source>
</evidence>
<evidence type="ECO:0000256" key="4">
    <source>
        <dbReference type="ARBA" id="ARBA00022801"/>
    </source>
</evidence>
<evidence type="ECO:0000256" key="9">
    <source>
        <dbReference type="SAM" id="SignalP"/>
    </source>
</evidence>
<feature type="transmembrane region" description="Helical" evidence="8">
    <location>
        <begin position="227"/>
        <end position="247"/>
    </location>
</feature>
<dbReference type="GO" id="GO:0030660">
    <property type="term" value="C:Golgi-associated vesicle membrane"/>
    <property type="evidence" value="ECO:0007669"/>
    <property type="project" value="TreeGrafter"/>
</dbReference>
<dbReference type="PANTHER" id="PTHR12174">
    <property type="entry name" value="SIGNAL PEPTIDE PEPTIDASE"/>
    <property type="match status" value="1"/>
</dbReference>
<sequence length="584" mass="65221">MKSRSKSIFLLVLYIFLTQSKTAAFGGNAILHVSSRTKDETFCISYYSHSQRLPSSLEDAVPSQLLDLSQATGCTLQEFHQHTSFSDKTIALLSGKCTPKQKAELVQQMNGKNVLLINTTNYYTGHFGQTIELSSVNVTVASITWADYSQIFLHKRPISLKLFAPPKPVWDPNMIVLTVFSTAFVMIGAGWAACVERSTLRNLTTSSDDKIKEEKFSKQQAESSQSGMSFGIIGVWFLSTCVLIVLLHFFYHYMVYLFIAIFSLSGSYSLYQCLLPASSLVIPAIYEIQANTVPCFKNKVKLRDLVLYVFCLSLGIYWDVHRNASYSWAIQDLLGASLCIICLQSLRLQSLKTLSVLLLLFLVYDVFFVFVTPFITQNGDSVMMKIATGGSTAMGSDQYRAHESESVQYVATAQPKESLPLMFLIPLMSRNPLAHCNEHIYSILGFGDVIIPGFLVCHNAIYDVRTGTKMVYYLASSLGYLCGMIFCMASLVLMNSGQPALLYLVPGTLITTVVLAYIRGDLLKMLHGSHSQANAQTNLTSPQKTSEEEEDYIDDSENGDHYYLISQHTSQEKKDYSVNLHIVY</sequence>
<comment type="similarity">
    <text evidence="2">Belongs to the peptidase A22B family.</text>
</comment>
<feature type="transmembrane region" description="Helical" evidence="8">
    <location>
        <begin position="470"/>
        <end position="494"/>
    </location>
</feature>
<dbReference type="InterPro" id="IPR007369">
    <property type="entry name" value="Peptidase_A22B_SPP"/>
</dbReference>
<feature type="transmembrane region" description="Helical" evidence="8">
    <location>
        <begin position="500"/>
        <end position="518"/>
    </location>
</feature>
<dbReference type="Proteomes" id="UP001233172">
    <property type="component" value="Unassembled WGS sequence"/>
</dbReference>
<name>A0AAD8F2T1_BIOPF</name>
<keyword evidence="5 8" id="KW-1133">Transmembrane helix</keyword>
<feature type="transmembrane region" description="Helical" evidence="8">
    <location>
        <begin position="305"/>
        <end position="320"/>
    </location>
</feature>
<feature type="compositionally biased region" description="Polar residues" evidence="7">
    <location>
        <begin position="534"/>
        <end position="544"/>
    </location>
</feature>
<feature type="signal peptide" evidence="9">
    <location>
        <begin position="1"/>
        <end position="24"/>
    </location>
</feature>
<comment type="caution">
    <text evidence="10">The sequence shown here is derived from an EMBL/GenBank/DDBJ whole genome shotgun (WGS) entry which is preliminary data.</text>
</comment>
<evidence type="ECO:0000256" key="8">
    <source>
        <dbReference type="SAM" id="Phobius"/>
    </source>
</evidence>
<keyword evidence="4" id="KW-0378">Hydrolase</keyword>
<keyword evidence="3 8" id="KW-0812">Transmembrane</keyword>
<proteinExistence type="inferred from homology"/>
<evidence type="ECO:0000313" key="10">
    <source>
        <dbReference type="EMBL" id="KAK0049190.1"/>
    </source>
</evidence>
<feature type="transmembrane region" description="Helical" evidence="8">
    <location>
        <begin position="439"/>
        <end position="458"/>
    </location>
</feature>
<evidence type="ECO:0000256" key="5">
    <source>
        <dbReference type="ARBA" id="ARBA00022989"/>
    </source>
</evidence>
<dbReference type="GO" id="GO:0042500">
    <property type="term" value="F:aspartic endopeptidase activity, intramembrane cleaving"/>
    <property type="evidence" value="ECO:0007669"/>
    <property type="project" value="InterPro"/>
</dbReference>
<comment type="subcellular location">
    <subcellularLocation>
        <location evidence="1">Endomembrane system</location>
        <topology evidence="1">Multi-pass membrane protein</topology>
    </subcellularLocation>
</comment>
<dbReference type="AlphaFoldDB" id="A0AAD8F2T1"/>
<feature type="transmembrane region" description="Helical" evidence="8">
    <location>
        <begin position="253"/>
        <end position="271"/>
    </location>
</feature>
<dbReference type="GO" id="GO:0098553">
    <property type="term" value="C:lumenal side of endoplasmic reticulum membrane"/>
    <property type="evidence" value="ECO:0007669"/>
    <property type="project" value="TreeGrafter"/>
</dbReference>
<accession>A0AAD8F2T1</accession>
<evidence type="ECO:0000256" key="7">
    <source>
        <dbReference type="SAM" id="MobiDB-lite"/>
    </source>
</evidence>